<dbReference type="GO" id="GO:0016491">
    <property type="term" value="F:oxidoreductase activity"/>
    <property type="evidence" value="ECO:0007669"/>
    <property type="project" value="UniProtKB-KW"/>
</dbReference>
<feature type="domain" description="GFO/IDH/MocA-like oxidoreductase" evidence="3">
    <location>
        <begin position="130"/>
        <end position="264"/>
    </location>
</feature>
<dbReference type="SUPFAM" id="SSF55347">
    <property type="entry name" value="Glyceraldehyde-3-phosphate dehydrogenase-like, C-terminal domain"/>
    <property type="match status" value="1"/>
</dbReference>
<dbReference type="Pfam" id="PF22725">
    <property type="entry name" value="GFO_IDH_MocA_C3"/>
    <property type="match status" value="1"/>
</dbReference>
<proteinExistence type="predicted"/>
<dbReference type="InterPro" id="IPR055170">
    <property type="entry name" value="GFO_IDH_MocA-like_dom"/>
</dbReference>
<evidence type="ECO:0000313" key="5">
    <source>
        <dbReference type="Proteomes" id="UP000555411"/>
    </source>
</evidence>
<accession>A0A842IDR4</accession>
<dbReference type="EMBL" id="JACLQD010000006">
    <property type="protein sequence ID" value="MBC2837377.1"/>
    <property type="molecule type" value="Genomic_DNA"/>
</dbReference>
<dbReference type="Pfam" id="PF01408">
    <property type="entry name" value="GFO_IDH_MocA"/>
    <property type="match status" value="1"/>
</dbReference>
<dbReference type="InterPro" id="IPR036291">
    <property type="entry name" value="NAD(P)-bd_dom_sf"/>
</dbReference>
<dbReference type="SUPFAM" id="SSF51735">
    <property type="entry name" value="NAD(P)-binding Rossmann-fold domains"/>
    <property type="match status" value="1"/>
</dbReference>
<dbReference type="Gene3D" id="3.30.360.10">
    <property type="entry name" value="Dihydrodipicolinate Reductase, domain 2"/>
    <property type="match status" value="1"/>
</dbReference>
<dbReference type="InterPro" id="IPR000683">
    <property type="entry name" value="Gfo/Idh/MocA-like_OxRdtase_N"/>
</dbReference>
<evidence type="ECO:0000259" key="3">
    <source>
        <dbReference type="Pfam" id="PF22725"/>
    </source>
</evidence>
<organism evidence="4 5">
    <name type="scientific">Paragemmobacter straminiformis</name>
    <dbReference type="NCBI Taxonomy" id="2045119"/>
    <lineage>
        <taxon>Bacteria</taxon>
        <taxon>Pseudomonadati</taxon>
        <taxon>Pseudomonadota</taxon>
        <taxon>Alphaproteobacteria</taxon>
        <taxon>Rhodobacterales</taxon>
        <taxon>Paracoccaceae</taxon>
        <taxon>Paragemmobacter</taxon>
    </lineage>
</organism>
<evidence type="ECO:0000313" key="4">
    <source>
        <dbReference type="EMBL" id="MBC2837377.1"/>
    </source>
</evidence>
<keyword evidence="5" id="KW-1185">Reference proteome</keyword>
<dbReference type="InterPro" id="IPR050463">
    <property type="entry name" value="Gfo/Idh/MocA_oxidrdct_glycsds"/>
</dbReference>
<reference evidence="4 5" key="1">
    <citation type="journal article" date="2017" name="Int. J. Syst. Evol. Microbiol.">
        <title>Gemmobacter straminiformis sp. nov., isolated from an artificial fountain.</title>
        <authorList>
            <person name="Kang J.Y."/>
            <person name="Kim M.J."/>
            <person name="Chun J."/>
            <person name="Son K.P."/>
            <person name="Jahng K.Y."/>
        </authorList>
    </citation>
    <scope>NUCLEOTIDE SEQUENCE [LARGE SCALE GENOMIC DNA]</scope>
    <source>
        <strain evidence="4 5">CAM-8</strain>
    </source>
</reference>
<evidence type="ECO:0000259" key="2">
    <source>
        <dbReference type="Pfam" id="PF01408"/>
    </source>
</evidence>
<comment type="caution">
    <text evidence="4">The sequence shown here is derived from an EMBL/GenBank/DDBJ whole genome shotgun (WGS) entry which is preliminary data.</text>
</comment>
<dbReference type="PANTHER" id="PTHR43818:SF11">
    <property type="entry name" value="BCDNA.GH03377"/>
    <property type="match status" value="1"/>
</dbReference>
<evidence type="ECO:0000256" key="1">
    <source>
        <dbReference type="ARBA" id="ARBA00023002"/>
    </source>
</evidence>
<dbReference type="GO" id="GO:0000166">
    <property type="term" value="F:nucleotide binding"/>
    <property type="evidence" value="ECO:0007669"/>
    <property type="project" value="InterPro"/>
</dbReference>
<protein>
    <submittedName>
        <fullName evidence="4">Gfo/Idh/MocA family oxidoreductase</fullName>
    </submittedName>
</protein>
<dbReference type="PANTHER" id="PTHR43818">
    <property type="entry name" value="BCDNA.GH03377"/>
    <property type="match status" value="1"/>
</dbReference>
<keyword evidence="1" id="KW-0560">Oxidoreductase</keyword>
<gene>
    <name evidence="4" type="ORF">H7F16_17800</name>
</gene>
<dbReference type="Gene3D" id="3.40.50.720">
    <property type="entry name" value="NAD(P)-binding Rossmann-like Domain"/>
    <property type="match status" value="1"/>
</dbReference>
<feature type="domain" description="Gfo/Idh/MocA-like oxidoreductase N-terminal" evidence="2">
    <location>
        <begin position="6"/>
        <end position="118"/>
    </location>
</feature>
<dbReference type="Proteomes" id="UP000555411">
    <property type="component" value="Unassembled WGS sequence"/>
</dbReference>
<dbReference type="AlphaFoldDB" id="A0A842IDR4"/>
<sequence length="379" mass="40035">MMEKLGIGIIGCGNISTTYLRLAPLFKGLEVRAVADVNKATAEARAAEFGTRAQPVDDLLGNGDVDVVINLTIPDAHFAVSKAALEAGKHVYSEKPLTLSLADGLALRDLAKAKGLAVGCAPDTFLGGSHQLARALIDEGRVGRITAGGAAVMGHGMEHWHPNPDFFFLPGGGPMLDMGPYYIANLVNLIGPVKRVAALTSAAETERTISSEPRKGEKVPVRTPTNIHALLEFHNGATVNLSTSWDVWSHRRGHMELYGTEGTIYVPDPNFFGGTVEVAGRDGVVAAVPAWDHPFGKVNQEHVSMPAPLANYRSAGLADMAQAILSGRDARCSIDRALHGVEVMTACLKSGETGAFVTMQTSCTRPAALGLDEARALLA</sequence>
<name>A0A842IDR4_9RHOB</name>